<evidence type="ECO:0000256" key="2">
    <source>
        <dbReference type="ARBA" id="ARBA00010065"/>
    </source>
</evidence>
<dbReference type="InterPro" id="IPR004563">
    <property type="entry name" value="Apolipo_AcylTrfase"/>
</dbReference>
<dbReference type="GO" id="GO:0042158">
    <property type="term" value="P:lipoprotein biosynthetic process"/>
    <property type="evidence" value="ECO:0007669"/>
    <property type="project" value="InterPro"/>
</dbReference>
<protein>
    <submittedName>
        <fullName evidence="11">Apolipoprotein N-acyltransferase</fullName>
    </submittedName>
</protein>
<comment type="similarity">
    <text evidence="2">Belongs to the CN hydrolase family. Apolipoprotein N-acyltransferase subfamily.</text>
</comment>
<dbReference type="Gene3D" id="3.60.110.10">
    <property type="entry name" value="Carbon-nitrogen hydrolase"/>
    <property type="match status" value="1"/>
</dbReference>
<evidence type="ECO:0000256" key="5">
    <source>
        <dbReference type="ARBA" id="ARBA00022692"/>
    </source>
</evidence>
<keyword evidence="8" id="KW-0012">Acyltransferase</keyword>
<keyword evidence="5 9" id="KW-0812">Transmembrane</keyword>
<dbReference type="Pfam" id="PF00795">
    <property type="entry name" value="CN_hydrolase"/>
    <property type="match status" value="1"/>
</dbReference>
<accession>A0A5K7S6E7</accession>
<feature type="transmembrane region" description="Helical" evidence="9">
    <location>
        <begin position="87"/>
        <end position="110"/>
    </location>
</feature>
<evidence type="ECO:0000256" key="3">
    <source>
        <dbReference type="ARBA" id="ARBA00022475"/>
    </source>
</evidence>
<dbReference type="InterPro" id="IPR045378">
    <property type="entry name" value="LNT_N"/>
</dbReference>
<name>A0A5K7S6E7_9BACT</name>
<dbReference type="GO" id="GO:0005886">
    <property type="term" value="C:plasma membrane"/>
    <property type="evidence" value="ECO:0007669"/>
    <property type="project" value="UniProtKB-SubCell"/>
</dbReference>
<evidence type="ECO:0000256" key="8">
    <source>
        <dbReference type="ARBA" id="ARBA00023315"/>
    </source>
</evidence>
<feature type="transmembrane region" description="Helical" evidence="9">
    <location>
        <begin position="192"/>
        <end position="211"/>
    </location>
</feature>
<dbReference type="Pfam" id="PF20154">
    <property type="entry name" value="LNT_N"/>
    <property type="match status" value="1"/>
</dbReference>
<sequence length="485" mass="54373">MGIFQKIKTIATKRVLIIASILLSGICWYISNGLNGDYWYLLWVAPIPILLISFNATAKQTFFISFFAYLIGRLSWLGYLITVATLIPAIIFTLALPLIFAFIIVLARIMVVKTSSWYAVFAFPVFFTAFEALMIRFSHDGTAASIAYSQSNFLPLIQITSITGILGITFMVTFIPSALAMGWHFRKEKKKLLALIFTASILIVSVFLYGFNRINTIPITEKSTVGLVVLDEKMHKMGSLNFQNELEHTQNYVSEISKLAAQGAKLIVLPERAIDVNKETDSATIEILSTCARQNHINIITGYTNFKNETAHNSALAIDEQGNIIMDYNKTHLVTVLEDEFVPGNKLGLFSFRNFHSGAAICKDLDFPGYIKQYGRSKVVFLCIPAWDFVVDDWLHSRMAILRGVENGFSEVRTARLGRLTISDAYGRVNAEANSSNGKSTNLVGQIDLARIETFYTQHEDWFGLLMIITTISFILLIAIKSKNR</sequence>
<dbReference type="PANTHER" id="PTHR38686">
    <property type="entry name" value="APOLIPOPROTEIN N-ACYLTRANSFERASE"/>
    <property type="match status" value="1"/>
</dbReference>
<dbReference type="SUPFAM" id="SSF56317">
    <property type="entry name" value="Carbon-nitrogen hydrolase"/>
    <property type="match status" value="1"/>
</dbReference>
<keyword evidence="6 9" id="KW-1133">Transmembrane helix</keyword>
<evidence type="ECO:0000256" key="4">
    <source>
        <dbReference type="ARBA" id="ARBA00022679"/>
    </source>
</evidence>
<comment type="subcellular location">
    <subcellularLocation>
        <location evidence="1">Cell membrane</location>
        <topology evidence="1">Multi-pass membrane protein</topology>
    </subcellularLocation>
</comment>
<organism evidence="11 12">
    <name type="scientific">Aquipluma nitroreducens</name>
    <dbReference type="NCBI Taxonomy" id="2010828"/>
    <lineage>
        <taxon>Bacteria</taxon>
        <taxon>Pseudomonadati</taxon>
        <taxon>Bacteroidota</taxon>
        <taxon>Bacteroidia</taxon>
        <taxon>Marinilabiliales</taxon>
        <taxon>Prolixibacteraceae</taxon>
        <taxon>Aquipluma</taxon>
    </lineage>
</organism>
<feature type="domain" description="CN hydrolase" evidence="10">
    <location>
        <begin position="224"/>
        <end position="449"/>
    </location>
</feature>
<keyword evidence="12" id="KW-1185">Reference proteome</keyword>
<evidence type="ECO:0000256" key="1">
    <source>
        <dbReference type="ARBA" id="ARBA00004651"/>
    </source>
</evidence>
<feature type="transmembrane region" description="Helical" evidence="9">
    <location>
        <begin position="12"/>
        <end position="31"/>
    </location>
</feature>
<dbReference type="KEGG" id="anf:AQPE_1290"/>
<evidence type="ECO:0000259" key="10">
    <source>
        <dbReference type="PROSITE" id="PS50263"/>
    </source>
</evidence>
<keyword evidence="4" id="KW-0808">Transferase</keyword>
<evidence type="ECO:0000313" key="11">
    <source>
        <dbReference type="EMBL" id="BBE17141.1"/>
    </source>
</evidence>
<dbReference type="InterPro" id="IPR003010">
    <property type="entry name" value="C-N_Hydrolase"/>
</dbReference>
<evidence type="ECO:0000256" key="9">
    <source>
        <dbReference type="SAM" id="Phobius"/>
    </source>
</evidence>
<keyword evidence="3" id="KW-1003">Cell membrane</keyword>
<proteinExistence type="inferred from homology"/>
<dbReference type="PROSITE" id="PS50263">
    <property type="entry name" value="CN_HYDROLASE"/>
    <property type="match status" value="1"/>
</dbReference>
<dbReference type="GO" id="GO:0016410">
    <property type="term" value="F:N-acyltransferase activity"/>
    <property type="evidence" value="ECO:0007669"/>
    <property type="project" value="InterPro"/>
</dbReference>
<evidence type="ECO:0000256" key="7">
    <source>
        <dbReference type="ARBA" id="ARBA00023136"/>
    </source>
</evidence>
<evidence type="ECO:0000256" key="6">
    <source>
        <dbReference type="ARBA" id="ARBA00022989"/>
    </source>
</evidence>
<reference evidence="11" key="1">
    <citation type="journal article" date="2020" name="Int. J. Syst. Evol. Microbiol.">
        <title>Aquipluma nitroreducens gen. nov. sp. nov., a novel facultatively anaerobic bacterium isolated from a freshwater lake.</title>
        <authorList>
            <person name="Watanabe M."/>
            <person name="Kojima H."/>
            <person name="Fukui M."/>
        </authorList>
    </citation>
    <scope>NUCLEOTIDE SEQUENCE</scope>
    <source>
        <strain evidence="11">MeG22</strain>
    </source>
</reference>
<feature type="transmembrane region" description="Helical" evidence="9">
    <location>
        <begin position="117"/>
        <end position="137"/>
    </location>
</feature>
<dbReference type="RefSeq" id="WP_318350160.1">
    <property type="nucleotide sequence ID" value="NZ_AP018694.1"/>
</dbReference>
<feature type="transmembrane region" description="Helical" evidence="9">
    <location>
        <begin position="61"/>
        <end position="81"/>
    </location>
</feature>
<evidence type="ECO:0000313" key="12">
    <source>
        <dbReference type="Proteomes" id="UP001193389"/>
    </source>
</evidence>
<gene>
    <name evidence="11" type="ORF">AQPE_1290</name>
</gene>
<dbReference type="PANTHER" id="PTHR38686:SF1">
    <property type="entry name" value="APOLIPOPROTEIN N-ACYLTRANSFERASE"/>
    <property type="match status" value="1"/>
</dbReference>
<dbReference type="EMBL" id="AP018694">
    <property type="protein sequence ID" value="BBE17141.1"/>
    <property type="molecule type" value="Genomic_DNA"/>
</dbReference>
<dbReference type="InterPro" id="IPR036526">
    <property type="entry name" value="C-N_Hydrolase_sf"/>
</dbReference>
<feature type="transmembrane region" description="Helical" evidence="9">
    <location>
        <begin position="462"/>
        <end position="480"/>
    </location>
</feature>
<feature type="transmembrane region" description="Helical" evidence="9">
    <location>
        <begin position="157"/>
        <end position="180"/>
    </location>
</feature>
<keyword evidence="7 9" id="KW-0472">Membrane</keyword>
<dbReference type="AlphaFoldDB" id="A0A5K7S6E7"/>
<dbReference type="Proteomes" id="UP001193389">
    <property type="component" value="Chromosome"/>
</dbReference>
<feature type="transmembrane region" description="Helical" evidence="9">
    <location>
        <begin position="37"/>
        <end position="54"/>
    </location>
</feature>